<evidence type="ECO:0000313" key="2">
    <source>
        <dbReference type="EMBL" id="ACY23924.1"/>
    </source>
</evidence>
<dbReference type="Pfam" id="PF22289">
    <property type="entry name" value="DmmA-like_C"/>
    <property type="match status" value="1"/>
</dbReference>
<name>D0L8H6_GORB4</name>
<accession>D0L8H6</accession>
<dbReference type="EMBL" id="CP001802">
    <property type="protein sequence ID" value="ACY23924.1"/>
    <property type="molecule type" value="Genomic_DNA"/>
</dbReference>
<feature type="domain" description="Dimethylamine monooxygenase subunit DmmA-like C-terminal" evidence="1">
    <location>
        <begin position="457"/>
        <end position="499"/>
    </location>
</feature>
<dbReference type="NCBIfam" id="NF041259">
    <property type="entry name" value="mono_DmmA_fam"/>
    <property type="match status" value="1"/>
</dbReference>
<dbReference type="Pfam" id="PF11927">
    <property type="entry name" value="HODM_asu-like"/>
    <property type="match status" value="1"/>
</dbReference>
<evidence type="ECO:0000259" key="1">
    <source>
        <dbReference type="Pfam" id="PF22289"/>
    </source>
</evidence>
<gene>
    <name evidence="2" type="ordered locus">Gbro_4811</name>
</gene>
<protein>
    <recommendedName>
        <fullName evidence="1">Dimethylamine monooxygenase subunit DmmA-like C-terminal domain-containing protein</fullName>
    </recommendedName>
</protein>
<dbReference type="RefSeq" id="WP_012836395.1">
    <property type="nucleotide sequence ID" value="NC_013441.1"/>
</dbReference>
<organism evidence="2 3">
    <name type="scientific">Gordonia bronchialis (strain ATCC 25592 / DSM 43247 / BCRC 13721 / JCM 3198 / KCTC 3076 / NBRC 16047 / NCTC 10667)</name>
    <name type="common">Rhodococcus bronchialis</name>
    <dbReference type="NCBI Taxonomy" id="526226"/>
    <lineage>
        <taxon>Bacteria</taxon>
        <taxon>Bacillati</taxon>
        <taxon>Actinomycetota</taxon>
        <taxon>Actinomycetes</taxon>
        <taxon>Mycobacteriales</taxon>
        <taxon>Gordoniaceae</taxon>
        <taxon>Gordonia</taxon>
    </lineage>
</organism>
<dbReference type="HOGENOM" id="CLU_530767_0_0_11"/>
<reference evidence="3" key="1">
    <citation type="submission" date="2009-10" db="EMBL/GenBank/DDBJ databases">
        <title>The complete chromosome of Gordonia bronchialis DSM 43247.</title>
        <authorList>
            <consortium name="US DOE Joint Genome Institute (JGI-PGF)"/>
            <person name="Lucas S."/>
            <person name="Copeland A."/>
            <person name="Lapidus A."/>
            <person name="Glavina del Rio T."/>
            <person name="Dalin E."/>
            <person name="Tice H."/>
            <person name="Bruce D."/>
            <person name="Goodwin L."/>
            <person name="Pitluck S."/>
            <person name="Kyrpides N."/>
            <person name="Mavromatis K."/>
            <person name="Ivanova N."/>
            <person name="Ovchinnikova G."/>
            <person name="Saunders E."/>
            <person name="Brettin T."/>
            <person name="Detter J.C."/>
            <person name="Han C."/>
            <person name="Larimer F."/>
            <person name="Land M."/>
            <person name="Hauser L."/>
            <person name="Markowitz V."/>
            <person name="Cheng J.-F."/>
            <person name="Hugenholtz P."/>
            <person name="Woyke T."/>
            <person name="Wu D."/>
            <person name="Jando M."/>
            <person name="Schneider S."/>
            <person name="Goeker M."/>
            <person name="Klenk H.-P."/>
            <person name="Eisen J.A."/>
        </authorList>
    </citation>
    <scope>NUCLEOTIDE SEQUENCE [LARGE SCALE GENOMIC DNA]</scope>
    <source>
        <strain evidence="3">ATCC 25592 / DSM 43247 / BCRC 13721 / JCM 3198 / KCTC 3076 / NBRC 16047 / NCTC 10667</strain>
    </source>
</reference>
<dbReference type="InterPro" id="IPR021848">
    <property type="entry name" value="HODM_asu-like"/>
</dbReference>
<evidence type="ECO:0000313" key="3">
    <source>
        <dbReference type="Proteomes" id="UP000001219"/>
    </source>
</evidence>
<dbReference type="InterPro" id="IPR048037">
    <property type="entry name" value="DmmA-like_C"/>
</dbReference>
<dbReference type="STRING" id="526226.Gbro_4811"/>
<sequence length="509" mass="55722">MTVTVTTDTSSADLIAGFPFPFPEDRYRYSTNVEPAGASVPTAAGAWGGSIIDIDSEYHRELSERAAILDADRTRHAVLPHMVPATWDAMLTLMRELVIARPDVMALDAAPDGMWHWRNELLGIDQRFRYGDGTTLPDEPLRYIASQVQEDIALLDQRNESLYVDAGVITFAADWSFGFDVGMSFLEIHGPVPRVRKMGVITRAHEFLKRLQPHRPYRRTNWTMTIGRRLDVSTEGYPDWGPDRDMIGHVDDAEFGRLVHLRVEVQHLIRLPDSGAVMFLIRTYLLPLEALATVAAWRVRTAEVLAELPTDMADYKGIIKYKDRAAAWLRAVGSTPSVPAAPGLTRWSSTPPEVDTTGSAYLIVAVGEDPQTAHVARRWVGAAEAVAPTRLLVLDSLSETADEQTLRAALEAVTTGCRILVVGGQYDVMTALAVAREAGAIAAELDAFVTRTDDLALYCAHCRDTFRVVGAPGDTVCCPGCARALEIHPHHSAVRGSFLASATDAGAPE</sequence>
<dbReference type="AlphaFoldDB" id="D0L8H6"/>
<proteinExistence type="predicted"/>
<dbReference type="eggNOG" id="ENOG502Z7ZS">
    <property type="taxonomic scope" value="Bacteria"/>
</dbReference>
<keyword evidence="3" id="KW-1185">Reference proteome</keyword>
<reference evidence="2 3" key="2">
    <citation type="journal article" date="2010" name="Stand. Genomic Sci.">
        <title>Complete genome sequence of Gordonia bronchialis type strain (3410).</title>
        <authorList>
            <person name="Ivanova N."/>
            <person name="Sikorski J."/>
            <person name="Jando M."/>
            <person name="Lapidus A."/>
            <person name="Nolan M."/>
            <person name="Lucas S."/>
            <person name="Del Rio T.G."/>
            <person name="Tice H."/>
            <person name="Copeland A."/>
            <person name="Cheng J.F."/>
            <person name="Chen F."/>
            <person name="Bruce D."/>
            <person name="Goodwin L."/>
            <person name="Pitluck S."/>
            <person name="Mavromatis K."/>
            <person name="Ovchinnikova G."/>
            <person name="Pati A."/>
            <person name="Chen A."/>
            <person name="Palaniappan K."/>
            <person name="Land M."/>
            <person name="Hauser L."/>
            <person name="Chang Y.J."/>
            <person name="Jeffries C.D."/>
            <person name="Chain P."/>
            <person name="Saunders E."/>
            <person name="Han C."/>
            <person name="Detter J.C."/>
            <person name="Brettin T."/>
            <person name="Rohde M."/>
            <person name="Goker M."/>
            <person name="Bristow J."/>
            <person name="Eisen J.A."/>
            <person name="Markowitz V."/>
            <person name="Hugenholtz P."/>
            <person name="Klenk H.P."/>
            <person name="Kyrpides N.C."/>
        </authorList>
    </citation>
    <scope>NUCLEOTIDE SEQUENCE [LARGE SCALE GENOMIC DNA]</scope>
    <source>
        <strain evidence="3">ATCC 25592 / DSM 43247 / BCRC 13721 / JCM 3198 / KCTC 3076 / NBRC 16047 / NCTC 10667</strain>
    </source>
</reference>
<dbReference type="Proteomes" id="UP000001219">
    <property type="component" value="Chromosome"/>
</dbReference>
<dbReference type="KEGG" id="gbr:Gbro_4811"/>